<keyword evidence="3" id="KW-0597">Phosphoprotein</keyword>
<evidence type="ECO:0000256" key="8">
    <source>
        <dbReference type="SAM" id="Phobius"/>
    </source>
</evidence>
<dbReference type="EMBL" id="FWXY01000008">
    <property type="protein sequence ID" value="SMC72311.1"/>
    <property type="molecule type" value="Genomic_DNA"/>
</dbReference>
<dbReference type="PANTHER" id="PTHR43711">
    <property type="entry name" value="TWO-COMPONENT HISTIDINE KINASE"/>
    <property type="match status" value="1"/>
</dbReference>
<dbReference type="AlphaFoldDB" id="A0A1W2BHF3"/>
<dbReference type="InterPro" id="IPR050736">
    <property type="entry name" value="Sensor_HK_Regulatory"/>
</dbReference>
<dbReference type="SUPFAM" id="SSF55874">
    <property type="entry name" value="ATPase domain of HSP90 chaperone/DNA topoisomerase II/histidine kinase"/>
    <property type="match status" value="1"/>
</dbReference>
<evidence type="ECO:0000256" key="7">
    <source>
        <dbReference type="SAM" id="MobiDB-lite"/>
    </source>
</evidence>
<sequence>MTSKRSIFLFWALFLVPSLIVALLALRLLAHEQERLSRSALLSLSQRAQAVADTIHVTMQAVQDNMARSLLQLPPTTRLEALKSWELSNPLIRNIFIKYQNKPLTYPVPGMGSTPEERRFTARYEALFSHRLSFDFNEMMSKNETNATAAMASEKKDLNNFNELGFNTVPSEKITTPDGLEDKRTQPVPGAKNTLLALSRSPQQAMPQQKNFPGPGQTLSMSPEKIMSEKSGWIPWFSENRLFILVWGQQHKKGPVYGVELELMTLLSRLVVDFPQLDDDNIALVLMDGNAHPMHQAGKLEITRGIKPRTSIAISPLLPHWSIGVYIQTKGLVSTRGFLYISRLLLGIFLACIISGGALLTRMTLHNIKNAHQKTSFVSSVSHELKTPLTSIRMYAELLQSQRVTDPEKTQHYLSVMVTETHRLTRLINNVLDFGRLEQGKKKYHITSFDLLQLLNQIIDAHGIRIHNQGLKILFTPATHENNNFTINSDADALEQVIINLVDNALKYAGDGNFIEFIVNMETDETKKQLILLKVCDDGPGIPPEHCHEIFEKFHRVDNSLTATHPGSGLGLSISRKILRDLGGDLELEPGPNGKGCCFTARIKTT</sequence>
<dbReference type="Gene3D" id="1.10.287.130">
    <property type="match status" value="1"/>
</dbReference>
<dbReference type="InterPro" id="IPR003661">
    <property type="entry name" value="HisK_dim/P_dom"/>
</dbReference>
<dbReference type="SUPFAM" id="SSF47384">
    <property type="entry name" value="Homodimeric domain of signal transducing histidine kinase"/>
    <property type="match status" value="1"/>
</dbReference>
<dbReference type="RefSeq" id="WP_084068594.1">
    <property type="nucleotide sequence ID" value="NZ_FWXY01000008.1"/>
</dbReference>
<evidence type="ECO:0000313" key="10">
    <source>
        <dbReference type="EMBL" id="SMC72311.1"/>
    </source>
</evidence>
<dbReference type="PRINTS" id="PR00344">
    <property type="entry name" value="BCTRLSENSOR"/>
</dbReference>
<dbReference type="OrthoDB" id="9813151at2"/>
<keyword evidence="6" id="KW-0902">Two-component regulatory system</keyword>
<dbReference type="InterPro" id="IPR005467">
    <property type="entry name" value="His_kinase_dom"/>
</dbReference>
<dbReference type="STRING" id="1121400.SAMN02746065_10896"/>
<dbReference type="Pfam" id="PF00512">
    <property type="entry name" value="HisKA"/>
    <property type="match status" value="1"/>
</dbReference>
<keyword evidence="8" id="KW-1133">Transmembrane helix</keyword>
<evidence type="ECO:0000256" key="3">
    <source>
        <dbReference type="ARBA" id="ARBA00022553"/>
    </source>
</evidence>
<keyword evidence="5 10" id="KW-0418">Kinase</keyword>
<dbReference type="InterPro" id="IPR036097">
    <property type="entry name" value="HisK_dim/P_sf"/>
</dbReference>
<organism evidence="10 11">
    <name type="scientific">Desulfocicer vacuolatum DSM 3385</name>
    <dbReference type="NCBI Taxonomy" id="1121400"/>
    <lineage>
        <taxon>Bacteria</taxon>
        <taxon>Pseudomonadati</taxon>
        <taxon>Thermodesulfobacteriota</taxon>
        <taxon>Desulfobacteria</taxon>
        <taxon>Desulfobacterales</taxon>
        <taxon>Desulfobacteraceae</taxon>
        <taxon>Desulfocicer</taxon>
    </lineage>
</organism>
<evidence type="ECO:0000256" key="2">
    <source>
        <dbReference type="ARBA" id="ARBA00012438"/>
    </source>
</evidence>
<dbReference type="SMART" id="SM00387">
    <property type="entry name" value="HATPase_c"/>
    <property type="match status" value="1"/>
</dbReference>
<dbReference type="Pfam" id="PF02518">
    <property type="entry name" value="HATPase_c"/>
    <property type="match status" value="1"/>
</dbReference>
<evidence type="ECO:0000256" key="6">
    <source>
        <dbReference type="ARBA" id="ARBA00023012"/>
    </source>
</evidence>
<dbReference type="SMART" id="SM00388">
    <property type="entry name" value="HisKA"/>
    <property type="match status" value="1"/>
</dbReference>
<dbReference type="FunFam" id="1.10.287.130:FF:000001">
    <property type="entry name" value="Two-component sensor histidine kinase"/>
    <property type="match status" value="1"/>
</dbReference>
<dbReference type="Gene3D" id="3.30.565.10">
    <property type="entry name" value="Histidine kinase-like ATPase, C-terminal domain"/>
    <property type="match status" value="1"/>
</dbReference>
<dbReference type="InterPro" id="IPR004358">
    <property type="entry name" value="Sig_transdc_His_kin-like_C"/>
</dbReference>
<name>A0A1W2BHF3_9BACT</name>
<dbReference type="InterPro" id="IPR003594">
    <property type="entry name" value="HATPase_dom"/>
</dbReference>
<evidence type="ECO:0000313" key="11">
    <source>
        <dbReference type="Proteomes" id="UP000192418"/>
    </source>
</evidence>
<dbReference type="CDD" id="cd00082">
    <property type="entry name" value="HisKA"/>
    <property type="match status" value="1"/>
</dbReference>
<dbReference type="Proteomes" id="UP000192418">
    <property type="component" value="Unassembled WGS sequence"/>
</dbReference>
<gene>
    <name evidence="10" type="ORF">SAMN02746065_10896</name>
</gene>
<feature type="region of interest" description="Disordered" evidence="7">
    <location>
        <begin position="169"/>
        <end position="188"/>
    </location>
</feature>
<keyword evidence="8" id="KW-0812">Transmembrane</keyword>
<evidence type="ECO:0000256" key="4">
    <source>
        <dbReference type="ARBA" id="ARBA00022679"/>
    </source>
</evidence>
<dbReference type="PROSITE" id="PS50109">
    <property type="entry name" value="HIS_KIN"/>
    <property type="match status" value="1"/>
</dbReference>
<accession>A0A1W2BHF3</accession>
<proteinExistence type="predicted"/>
<evidence type="ECO:0000259" key="9">
    <source>
        <dbReference type="PROSITE" id="PS50109"/>
    </source>
</evidence>
<dbReference type="InterPro" id="IPR036890">
    <property type="entry name" value="HATPase_C_sf"/>
</dbReference>
<comment type="catalytic activity">
    <reaction evidence="1">
        <text>ATP + protein L-histidine = ADP + protein N-phospho-L-histidine.</text>
        <dbReference type="EC" id="2.7.13.3"/>
    </reaction>
</comment>
<keyword evidence="8" id="KW-0472">Membrane</keyword>
<protein>
    <recommendedName>
        <fullName evidence="2">histidine kinase</fullName>
        <ecNumber evidence="2">2.7.13.3</ecNumber>
    </recommendedName>
</protein>
<reference evidence="10 11" key="1">
    <citation type="submission" date="2017-04" db="EMBL/GenBank/DDBJ databases">
        <authorList>
            <person name="Afonso C.L."/>
            <person name="Miller P.J."/>
            <person name="Scott M.A."/>
            <person name="Spackman E."/>
            <person name="Goraichik I."/>
            <person name="Dimitrov K.M."/>
            <person name="Suarez D.L."/>
            <person name="Swayne D.E."/>
        </authorList>
    </citation>
    <scope>NUCLEOTIDE SEQUENCE [LARGE SCALE GENOMIC DNA]</scope>
    <source>
        <strain evidence="10 11">DSM 3385</strain>
    </source>
</reference>
<evidence type="ECO:0000256" key="5">
    <source>
        <dbReference type="ARBA" id="ARBA00022777"/>
    </source>
</evidence>
<feature type="domain" description="Histidine kinase" evidence="9">
    <location>
        <begin position="380"/>
        <end position="606"/>
    </location>
</feature>
<dbReference type="GO" id="GO:0000155">
    <property type="term" value="F:phosphorelay sensor kinase activity"/>
    <property type="evidence" value="ECO:0007669"/>
    <property type="project" value="InterPro"/>
</dbReference>
<dbReference type="EC" id="2.7.13.3" evidence="2"/>
<keyword evidence="4" id="KW-0808">Transferase</keyword>
<keyword evidence="11" id="KW-1185">Reference proteome</keyword>
<evidence type="ECO:0000256" key="1">
    <source>
        <dbReference type="ARBA" id="ARBA00000085"/>
    </source>
</evidence>
<dbReference type="CDD" id="cd00075">
    <property type="entry name" value="HATPase"/>
    <property type="match status" value="1"/>
</dbReference>
<dbReference type="PANTHER" id="PTHR43711:SF31">
    <property type="entry name" value="HISTIDINE KINASE"/>
    <property type="match status" value="1"/>
</dbReference>
<feature type="transmembrane region" description="Helical" evidence="8">
    <location>
        <begin position="338"/>
        <end position="360"/>
    </location>
</feature>